<dbReference type="InterPro" id="IPR036770">
    <property type="entry name" value="Ankyrin_rpt-contain_sf"/>
</dbReference>
<keyword evidence="2" id="KW-1185">Reference proteome</keyword>
<evidence type="ECO:0000313" key="1">
    <source>
        <dbReference type="EMBL" id="MBP2407356.1"/>
    </source>
</evidence>
<gene>
    <name evidence="1" type="ORF">JOF44_000259</name>
</gene>
<dbReference type="EMBL" id="JAGIOC010000001">
    <property type="protein sequence ID" value="MBP2407356.1"/>
    <property type="molecule type" value="Genomic_DNA"/>
</dbReference>
<comment type="caution">
    <text evidence="1">The sequence shown here is derived from an EMBL/GenBank/DDBJ whole genome shotgun (WGS) entry which is preliminary data.</text>
</comment>
<dbReference type="Proteomes" id="UP000698222">
    <property type="component" value="Unassembled WGS sequence"/>
</dbReference>
<evidence type="ECO:0000313" key="2">
    <source>
        <dbReference type="Proteomes" id="UP000698222"/>
    </source>
</evidence>
<sequence>MEHYVRELTIDFRRAGGGTPLMGALRNKNPQDKVRIANQLLGDGADASLVAEGSDQINVLHVLFGLRWKYHDFELEAPLLARLLEGGADINLKSPRFGVPMEMLASMGASDEELAPFYDVVFSRPDIDFDVVINKTGPYTLGESLLSSGRPDLPKRARAYLDKRESDPDAG</sequence>
<organism evidence="1 2">
    <name type="scientific">Brachybacterium fresconis</name>
    <dbReference type="NCBI Taxonomy" id="173363"/>
    <lineage>
        <taxon>Bacteria</taxon>
        <taxon>Bacillati</taxon>
        <taxon>Actinomycetota</taxon>
        <taxon>Actinomycetes</taxon>
        <taxon>Micrococcales</taxon>
        <taxon>Dermabacteraceae</taxon>
        <taxon>Brachybacterium</taxon>
    </lineage>
</organism>
<dbReference type="Gene3D" id="1.25.40.20">
    <property type="entry name" value="Ankyrin repeat-containing domain"/>
    <property type="match status" value="1"/>
</dbReference>
<evidence type="ECO:0008006" key="3">
    <source>
        <dbReference type="Google" id="ProtNLM"/>
    </source>
</evidence>
<reference evidence="1 2" key="1">
    <citation type="submission" date="2021-03" db="EMBL/GenBank/DDBJ databases">
        <title>Sequencing the genomes of 1000 actinobacteria strains.</title>
        <authorList>
            <person name="Klenk H.-P."/>
        </authorList>
    </citation>
    <scope>NUCLEOTIDE SEQUENCE [LARGE SCALE GENOMIC DNA]</scope>
    <source>
        <strain evidence="1 2">DSM 14564</strain>
    </source>
</reference>
<proteinExistence type="predicted"/>
<protein>
    <recommendedName>
        <fullName evidence="3">Ankyrin repeat domain-containing protein</fullName>
    </recommendedName>
</protein>
<accession>A0ABS4YEZ7</accession>
<dbReference type="RefSeq" id="WP_209886414.1">
    <property type="nucleotide sequence ID" value="NZ_BAAAJV010000009.1"/>
</dbReference>
<name>A0ABS4YEZ7_9MICO</name>